<reference evidence="1" key="2">
    <citation type="submission" date="2025-09" db="UniProtKB">
        <authorList>
            <consortium name="Ensembl"/>
        </authorList>
    </citation>
    <scope>IDENTIFICATION</scope>
</reference>
<protein>
    <submittedName>
        <fullName evidence="1">Uncharacterized protein</fullName>
    </submittedName>
</protein>
<dbReference type="GeneTree" id="ENSGT00960000191194"/>
<reference evidence="1" key="1">
    <citation type="submission" date="2025-08" db="UniProtKB">
        <authorList>
            <consortium name="Ensembl"/>
        </authorList>
    </citation>
    <scope>IDENTIFICATION</scope>
</reference>
<sequence>MGLEIGRKACSPALRTITALSITALSEGREWMIPLRGMNRLRVQKEKIRNLLSLSRKVPGS</sequence>
<name>A0A8C6MNH8_MOSMO</name>
<dbReference type="AlphaFoldDB" id="A0A8C6MNH8"/>
<organism evidence="1 2">
    <name type="scientific">Moschus moschiferus</name>
    <name type="common">Siberian musk deer</name>
    <name type="synonym">Moschus sibiricus</name>
    <dbReference type="NCBI Taxonomy" id="68415"/>
    <lineage>
        <taxon>Eukaryota</taxon>
        <taxon>Metazoa</taxon>
        <taxon>Chordata</taxon>
        <taxon>Craniata</taxon>
        <taxon>Vertebrata</taxon>
        <taxon>Euteleostomi</taxon>
        <taxon>Mammalia</taxon>
        <taxon>Eutheria</taxon>
        <taxon>Laurasiatheria</taxon>
        <taxon>Artiodactyla</taxon>
        <taxon>Ruminantia</taxon>
        <taxon>Pecora</taxon>
        <taxon>Moschidae</taxon>
        <taxon>Moschus</taxon>
    </lineage>
</organism>
<dbReference type="Ensembl" id="ENSMMST00000035952.1">
    <property type="protein sequence ID" value="ENSMMSP00000032755.1"/>
    <property type="gene ID" value="ENSMMSG00000024181.1"/>
</dbReference>
<keyword evidence="2" id="KW-1185">Reference proteome</keyword>
<dbReference type="Proteomes" id="UP000694544">
    <property type="component" value="Unplaced"/>
</dbReference>
<evidence type="ECO:0000313" key="1">
    <source>
        <dbReference type="Ensembl" id="ENSMMSP00000032755.1"/>
    </source>
</evidence>
<evidence type="ECO:0000313" key="2">
    <source>
        <dbReference type="Proteomes" id="UP000694544"/>
    </source>
</evidence>
<proteinExistence type="predicted"/>
<accession>A0A8C6MNH8</accession>